<dbReference type="Pfam" id="PF00042">
    <property type="entry name" value="Globin"/>
    <property type="match status" value="1"/>
</dbReference>
<reference evidence="18" key="1">
    <citation type="submission" date="2025-08" db="UniProtKB">
        <authorList>
            <consortium name="Ensembl"/>
        </authorList>
    </citation>
    <scope>IDENTIFICATION</scope>
</reference>
<dbReference type="InterPro" id="IPR002335">
    <property type="entry name" value="Myoglobin"/>
</dbReference>
<dbReference type="GO" id="GO:0046872">
    <property type="term" value="F:metal ion binding"/>
    <property type="evidence" value="ECO:0007669"/>
    <property type="project" value="UniProtKB-KW"/>
</dbReference>
<dbReference type="AlphaFoldDB" id="A0A673H7E5"/>
<evidence type="ECO:0000256" key="11">
    <source>
        <dbReference type="ARBA" id="ARBA00044498"/>
    </source>
</evidence>
<evidence type="ECO:0000256" key="14">
    <source>
        <dbReference type="ARBA" id="ARBA00049931"/>
    </source>
</evidence>
<dbReference type="GO" id="GO:0070062">
    <property type="term" value="C:extracellular exosome"/>
    <property type="evidence" value="ECO:0007669"/>
    <property type="project" value="TreeGrafter"/>
</dbReference>
<evidence type="ECO:0000256" key="5">
    <source>
        <dbReference type="ARBA" id="ARBA00022617"/>
    </source>
</evidence>
<keyword evidence="5 15" id="KW-0349">Heme</keyword>
<evidence type="ECO:0000259" key="17">
    <source>
        <dbReference type="PROSITE" id="PS01033"/>
    </source>
</evidence>
<keyword evidence="3 15" id="KW-0813">Transport</keyword>
<evidence type="ECO:0000256" key="13">
    <source>
        <dbReference type="ARBA" id="ARBA00048118"/>
    </source>
</evidence>
<evidence type="ECO:0000256" key="15">
    <source>
        <dbReference type="RuleBase" id="RU000356"/>
    </source>
</evidence>
<evidence type="ECO:0000313" key="18">
    <source>
        <dbReference type="Ensembl" id="ENSSRHP00000021673.1"/>
    </source>
</evidence>
<dbReference type="Gene3D" id="6.10.140.2100">
    <property type="match status" value="1"/>
</dbReference>
<dbReference type="Ensembl" id="ENSSRHT00000022347.1">
    <property type="protein sequence ID" value="ENSSRHP00000021673.1"/>
    <property type="gene ID" value="ENSSRHG00000011530.1"/>
</dbReference>
<dbReference type="SUPFAM" id="SSF46458">
    <property type="entry name" value="Globin-like"/>
    <property type="match status" value="1"/>
</dbReference>
<keyword evidence="4" id="KW-0963">Cytoplasm</keyword>
<accession>A0A673H7E5</accession>
<evidence type="ECO:0000256" key="1">
    <source>
        <dbReference type="ARBA" id="ARBA00008705"/>
    </source>
</evidence>
<comment type="subunit">
    <text evidence="12">Monomeric.</text>
</comment>
<evidence type="ECO:0000256" key="7">
    <source>
        <dbReference type="ARBA" id="ARBA00022723"/>
    </source>
</evidence>
<keyword evidence="19" id="KW-1185">Reference proteome</keyword>
<sequence length="144" mass="16430">MADYNVVLNCWKDVEADYAGYGGKVLTRLFQKYPQTKKLFPKFKDIPTSDLEGNAAVGAQGAIVLRKLGKLLEAKGDRTKIRELLDTSQANTHKIDLGSFKVTNHTFIHRHIHRNIRLRSGPKAGHKINHTKPYLSHKIFIYYL</sequence>
<dbReference type="GO" id="GO:0019825">
    <property type="term" value="F:oxygen binding"/>
    <property type="evidence" value="ECO:0007669"/>
    <property type="project" value="UniProtKB-UniRule"/>
</dbReference>
<evidence type="ECO:0000256" key="3">
    <source>
        <dbReference type="ARBA" id="ARBA00022448"/>
    </source>
</evidence>
<comment type="function">
    <text evidence="16">Monomeric heme protein which primary function is to store oxygen and facilitate its diffusion within muscle tissues. Reversibly binds oxygen through a pentacoordinated heme iron and enables its timely and efficient release as needed during periods of heightened demand. Depending on the oxidative conditions of tissues and cells, and in addition to its ability to bind oxygen, it also has a nitrite reductase activity whereby it regulates the production of bioactive nitric oxide. Under stress conditions, like hypoxia and anoxia, it also protects cells against reactive oxygen species thanks to its pseudoperoxidase activity.</text>
</comment>
<reference evidence="18" key="2">
    <citation type="submission" date="2025-09" db="UniProtKB">
        <authorList>
            <consortium name="Ensembl"/>
        </authorList>
    </citation>
    <scope>IDENTIFICATION</scope>
</reference>
<dbReference type="PANTHER" id="PTHR47132:SF1">
    <property type="entry name" value="MYOGLOBIN"/>
    <property type="match status" value="1"/>
</dbReference>
<evidence type="ECO:0000256" key="6">
    <source>
        <dbReference type="ARBA" id="ARBA00022621"/>
    </source>
</evidence>
<comment type="subcellular location">
    <subcellularLocation>
        <location evidence="11">Cytoplasm</location>
        <location evidence="11">Sarcoplasm</location>
    </subcellularLocation>
</comment>
<evidence type="ECO:0000256" key="12">
    <source>
        <dbReference type="ARBA" id="ARBA00044514"/>
    </source>
</evidence>
<evidence type="ECO:0000256" key="4">
    <source>
        <dbReference type="ARBA" id="ARBA00022490"/>
    </source>
</evidence>
<dbReference type="GO" id="GO:0016491">
    <property type="term" value="F:oxidoreductase activity"/>
    <property type="evidence" value="ECO:0007669"/>
    <property type="project" value="UniProtKB-KW"/>
</dbReference>
<organism evidence="18 19">
    <name type="scientific">Sinocyclocheilus rhinocerous</name>
    <dbReference type="NCBI Taxonomy" id="307959"/>
    <lineage>
        <taxon>Eukaryota</taxon>
        <taxon>Metazoa</taxon>
        <taxon>Chordata</taxon>
        <taxon>Craniata</taxon>
        <taxon>Vertebrata</taxon>
        <taxon>Euteleostomi</taxon>
        <taxon>Actinopterygii</taxon>
        <taxon>Neopterygii</taxon>
        <taxon>Teleostei</taxon>
        <taxon>Ostariophysi</taxon>
        <taxon>Cypriniformes</taxon>
        <taxon>Cyprinidae</taxon>
        <taxon>Cyprininae</taxon>
        <taxon>Sinocyclocheilus</taxon>
    </lineage>
</organism>
<protein>
    <recommendedName>
        <fullName evidence="2 16">Myoglobin</fullName>
    </recommendedName>
</protein>
<keyword evidence="6 15" id="KW-0561">Oxygen transport</keyword>
<feature type="domain" description="Globin" evidence="17">
    <location>
        <begin position="1"/>
        <end position="144"/>
    </location>
</feature>
<comment type="catalytic activity">
    <reaction evidence="14">
        <text>H2O2 + AH2 = A + 2 H2O</text>
        <dbReference type="Rhea" id="RHEA:30275"/>
        <dbReference type="ChEBI" id="CHEBI:13193"/>
        <dbReference type="ChEBI" id="CHEBI:15377"/>
        <dbReference type="ChEBI" id="CHEBI:16240"/>
        <dbReference type="ChEBI" id="CHEBI:17499"/>
    </reaction>
</comment>
<evidence type="ECO:0000256" key="8">
    <source>
        <dbReference type="ARBA" id="ARBA00023002"/>
    </source>
</evidence>
<keyword evidence="9 16" id="KW-0408">Iron</keyword>
<dbReference type="PANTHER" id="PTHR47132">
    <property type="entry name" value="MYOGLOBIN"/>
    <property type="match status" value="1"/>
</dbReference>
<name>A0A673H7E5_9TELE</name>
<keyword evidence="8" id="KW-0560">Oxidoreductase</keyword>
<dbReference type="GO" id="GO:0020037">
    <property type="term" value="F:heme binding"/>
    <property type="evidence" value="ECO:0007669"/>
    <property type="project" value="UniProtKB-UniRule"/>
</dbReference>
<dbReference type="InterPro" id="IPR009050">
    <property type="entry name" value="Globin-like_sf"/>
</dbReference>
<dbReference type="GO" id="GO:0005344">
    <property type="term" value="F:oxygen carrier activity"/>
    <property type="evidence" value="ECO:0007669"/>
    <property type="project" value="UniProtKB-UniRule"/>
</dbReference>
<dbReference type="GO" id="GO:0016528">
    <property type="term" value="C:sarcoplasm"/>
    <property type="evidence" value="ECO:0007669"/>
    <property type="project" value="UniProtKB-SubCell"/>
</dbReference>
<evidence type="ECO:0000256" key="10">
    <source>
        <dbReference type="ARBA" id="ARBA00023179"/>
    </source>
</evidence>
<dbReference type="InterPro" id="IPR000971">
    <property type="entry name" value="Globin"/>
</dbReference>
<proteinExistence type="inferred from homology"/>
<comment type="catalytic activity">
    <reaction evidence="13">
        <text>Fe(III)-heme b-[protein] + nitric oxide + H2O = Fe(II)-heme b-[protein] + nitrite + 2 H(+)</text>
        <dbReference type="Rhea" id="RHEA:77711"/>
        <dbReference type="Rhea" id="RHEA-COMP:18975"/>
        <dbReference type="Rhea" id="RHEA-COMP:18976"/>
        <dbReference type="ChEBI" id="CHEBI:15377"/>
        <dbReference type="ChEBI" id="CHEBI:15378"/>
        <dbReference type="ChEBI" id="CHEBI:16301"/>
        <dbReference type="ChEBI" id="CHEBI:16480"/>
        <dbReference type="ChEBI" id="CHEBI:55376"/>
        <dbReference type="ChEBI" id="CHEBI:60344"/>
    </reaction>
    <physiologicalReaction direction="right-to-left" evidence="13">
        <dbReference type="Rhea" id="RHEA:77713"/>
    </physiologicalReaction>
</comment>
<evidence type="ECO:0000256" key="9">
    <source>
        <dbReference type="ARBA" id="ARBA00023004"/>
    </source>
</evidence>
<evidence type="ECO:0000313" key="19">
    <source>
        <dbReference type="Proteomes" id="UP000472270"/>
    </source>
</evidence>
<dbReference type="PRINTS" id="PR00613">
    <property type="entry name" value="MYOGLOBIN"/>
</dbReference>
<dbReference type="PROSITE" id="PS01033">
    <property type="entry name" value="GLOBIN"/>
    <property type="match status" value="1"/>
</dbReference>
<dbReference type="Proteomes" id="UP000472270">
    <property type="component" value="Unassembled WGS sequence"/>
</dbReference>
<keyword evidence="10 16" id="KW-0514">Muscle protein</keyword>
<comment type="similarity">
    <text evidence="1 15">Belongs to the globin family.</text>
</comment>
<keyword evidence="7 16" id="KW-0479">Metal-binding</keyword>
<evidence type="ECO:0000256" key="2">
    <source>
        <dbReference type="ARBA" id="ARBA00019044"/>
    </source>
</evidence>
<evidence type="ECO:0000256" key="16">
    <source>
        <dbReference type="RuleBase" id="RU251113"/>
    </source>
</evidence>